<dbReference type="STRING" id="1797197.A2Y75_12125"/>
<proteinExistence type="inferred from homology"/>
<dbReference type="GO" id="GO:0070403">
    <property type="term" value="F:NAD+ binding"/>
    <property type="evidence" value="ECO:0007669"/>
    <property type="project" value="InterPro"/>
</dbReference>
<dbReference type="InterPro" id="IPR036291">
    <property type="entry name" value="NAD(P)-bd_dom_sf"/>
</dbReference>
<dbReference type="InterPro" id="IPR006176">
    <property type="entry name" value="3-OHacyl-CoA_DH_NAD-bd"/>
</dbReference>
<dbReference type="InterPro" id="IPR013328">
    <property type="entry name" value="6PGD_dom2"/>
</dbReference>
<evidence type="ECO:0000256" key="1">
    <source>
        <dbReference type="ARBA" id="ARBA00005086"/>
    </source>
</evidence>
<dbReference type="SUPFAM" id="SSF51735">
    <property type="entry name" value="NAD(P)-binding Rossmann-fold domains"/>
    <property type="match status" value="1"/>
</dbReference>
<comment type="similarity">
    <text evidence="2">Belongs to the 3-hydroxyacyl-CoA dehydrogenase family.</text>
</comment>
<dbReference type="InterPro" id="IPR008927">
    <property type="entry name" value="6-PGluconate_DH-like_C_sf"/>
</dbReference>
<dbReference type="Gene3D" id="3.40.50.720">
    <property type="entry name" value="NAD(P)-binding Rossmann-like Domain"/>
    <property type="match status" value="1"/>
</dbReference>
<dbReference type="AlphaFoldDB" id="A0A1F2WM86"/>
<accession>A0A1F2WM86</accession>
<evidence type="ECO:0000256" key="2">
    <source>
        <dbReference type="ARBA" id="ARBA00009463"/>
    </source>
</evidence>
<dbReference type="PANTHER" id="PTHR48075:SF5">
    <property type="entry name" value="3-HYDROXYBUTYRYL-COA DEHYDROGENASE"/>
    <property type="match status" value="1"/>
</dbReference>
<dbReference type="Gene3D" id="1.10.1040.10">
    <property type="entry name" value="N-(1-d-carboxylethyl)-l-norvaline Dehydrogenase, domain 2"/>
    <property type="match status" value="2"/>
</dbReference>
<dbReference type="Pfam" id="PF02737">
    <property type="entry name" value="3HCDH_N"/>
    <property type="match status" value="1"/>
</dbReference>
<comment type="caution">
    <text evidence="6">The sequence shown here is derived from an EMBL/GenBank/DDBJ whole genome shotgun (WGS) entry which is preliminary data.</text>
</comment>
<reference evidence="6 7" key="1">
    <citation type="journal article" date="2016" name="Nat. Commun.">
        <title>Thousands of microbial genomes shed light on interconnected biogeochemical processes in an aquifer system.</title>
        <authorList>
            <person name="Anantharaman K."/>
            <person name="Brown C.T."/>
            <person name="Hug L.A."/>
            <person name="Sharon I."/>
            <person name="Castelle C.J."/>
            <person name="Probst A.J."/>
            <person name="Thomas B.C."/>
            <person name="Singh A."/>
            <person name="Wilkins M.J."/>
            <person name="Karaoz U."/>
            <person name="Brodie E.L."/>
            <person name="Williams K.H."/>
            <person name="Hubbard S.S."/>
            <person name="Banfield J.F."/>
        </authorList>
    </citation>
    <scope>NUCLEOTIDE SEQUENCE [LARGE SCALE GENOMIC DNA]</scope>
</reference>
<feature type="domain" description="3-hydroxyacyl-CoA dehydrogenase NAD binding" evidence="5">
    <location>
        <begin position="5"/>
        <end position="184"/>
    </location>
</feature>
<dbReference type="InterPro" id="IPR006108">
    <property type="entry name" value="3HC_DH_C"/>
</dbReference>
<dbReference type="Proteomes" id="UP000177876">
    <property type="component" value="Unassembled WGS sequence"/>
</dbReference>
<organism evidence="6 7">
    <name type="scientific">Candidatus Solincola sediminis</name>
    <dbReference type="NCBI Taxonomy" id="1797199"/>
    <lineage>
        <taxon>Bacteria</taxon>
        <taxon>Bacillati</taxon>
        <taxon>Actinomycetota</taxon>
        <taxon>Candidatus Geothermincolia</taxon>
        <taxon>Candidatus Geothermincolales</taxon>
        <taxon>Candidatus Geothermincolaceae</taxon>
        <taxon>Candidatus Solincola</taxon>
    </lineage>
</organism>
<dbReference type="GO" id="GO:0006635">
    <property type="term" value="P:fatty acid beta-oxidation"/>
    <property type="evidence" value="ECO:0007669"/>
    <property type="project" value="TreeGrafter"/>
</dbReference>
<evidence type="ECO:0000256" key="3">
    <source>
        <dbReference type="ARBA" id="ARBA00023002"/>
    </source>
</evidence>
<gene>
    <name evidence="6" type="ORF">A2Y75_12125</name>
</gene>
<evidence type="ECO:0000259" key="4">
    <source>
        <dbReference type="Pfam" id="PF00725"/>
    </source>
</evidence>
<sequence>MEMKKVFVVGCGFMGSGIAQVAAAAGYRVKMCDLDQERTSAGLRAIESSLDKLLAKDKIDIKQRDSALANIGTTTELQDAGDADIVIEAIFENGDIKRETFEKLDGICPPHAILATNTSAIPVSSIAAATSRPDRVVGIHFFGPVPLMRLVEVIRGLLTSNETLEIADEWARSLGKETVIVLKDHAGFVANRGSIPSTIEAIRMVDEGLATPEDIDRATGGYDFGVGPMQIMDNAGLDVGLNAAMAIYEDTRDTKFFPPPLLRRLVSAGLLGRKSGKGFYDYTSGKRDSYICLDKFANETAGERAARLAGLLQRFIMPNILEAVNLVATDIATAEDIDKAYRLGFNLPQGFLEMADNLGLDDLIATGLRLYEETGDAKFYPPPLLKQMVAEGRLGCKVGKGFYDYPSNNV</sequence>
<dbReference type="EMBL" id="MELK01000028">
    <property type="protein sequence ID" value="OFW57970.1"/>
    <property type="molecule type" value="Genomic_DNA"/>
</dbReference>
<dbReference type="Pfam" id="PF00725">
    <property type="entry name" value="3HCDH"/>
    <property type="match status" value="2"/>
</dbReference>
<evidence type="ECO:0000313" key="6">
    <source>
        <dbReference type="EMBL" id="OFW57970.1"/>
    </source>
</evidence>
<evidence type="ECO:0000313" key="7">
    <source>
        <dbReference type="Proteomes" id="UP000177876"/>
    </source>
</evidence>
<name>A0A1F2WM86_9ACTN</name>
<evidence type="ECO:0000259" key="5">
    <source>
        <dbReference type="Pfam" id="PF02737"/>
    </source>
</evidence>
<feature type="domain" description="3-hydroxyacyl-CoA dehydrogenase C-terminal" evidence="4">
    <location>
        <begin position="187"/>
        <end position="282"/>
    </location>
</feature>
<dbReference type="SUPFAM" id="SSF48179">
    <property type="entry name" value="6-phosphogluconate dehydrogenase C-terminal domain-like"/>
    <property type="match status" value="2"/>
</dbReference>
<dbReference type="FunFam" id="3.40.50.720:FF:000009">
    <property type="entry name" value="Fatty oxidation complex, alpha subunit"/>
    <property type="match status" value="1"/>
</dbReference>
<keyword evidence="3" id="KW-0560">Oxidoreductase</keyword>
<comment type="pathway">
    <text evidence="1">Lipid metabolism; butanoate metabolism.</text>
</comment>
<protein>
    <recommendedName>
        <fullName evidence="8">3-hydroxybutyryl-CoA dehydrogenase</fullName>
    </recommendedName>
</protein>
<feature type="domain" description="3-hydroxyacyl-CoA dehydrogenase C-terminal" evidence="4">
    <location>
        <begin position="312"/>
        <end position="405"/>
    </location>
</feature>
<dbReference type="GO" id="GO:0008691">
    <property type="term" value="F:3-hydroxybutyryl-CoA dehydrogenase activity"/>
    <property type="evidence" value="ECO:0007669"/>
    <property type="project" value="TreeGrafter"/>
</dbReference>
<evidence type="ECO:0008006" key="8">
    <source>
        <dbReference type="Google" id="ProtNLM"/>
    </source>
</evidence>
<dbReference type="PANTHER" id="PTHR48075">
    <property type="entry name" value="3-HYDROXYACYL-COA DEHYDROGENASE FAMILY PROTEIN"/>
    <property type="match status" value="1"/>
</dbReference>